<dbReference type="EMBL" id="LFQU01000021">
    <property type="protein sequence ID" value="KOO67936.1"/>
    <property type="molecule type" value="Genomic_DNA"/>
</dbReference>
<dbReference type="RefSeq" id="WP_053398749.1">
    <property type="nucleotide sequence ID" value="NZ_LFQU01000021.1"/>
</dbReference>
<accession>A0A8E1QWE9</accession>
<protein>
    <recommendedName>
        <fullName evidence="4">Large polyvalent protein associated domain-containing protein</fullName>
    </recommendedName>
</protein>
<name>A0A8E1QWE9_9BACT</name>
<feature type="compositionally biased region" description="Polar residues" evidence="1">
    <location>
        <begin position="368"/>
        <end position="385"/>
    </location>
</feature>
<dbReference type="AlphaFoldDB" id="A0A8E1QWE9"/>
<evidence type="ECO:0000256" key="1">
    <source>
        <dbReference type="SAM" id="MobiDB-lite"/>
    </source>
</evidence>
<dbReference type="Proteomes" id="UP000036951">
    <property type="component" value="Unassembled WGS sequence"/>
</dbReference>
<keyword evidence="3" id="KW-1185">Reference proteome</keyword>
<feature type="region of interest" description="Disordered" evidence="1">
    <location>
        <begin position="362"/>
        <end position="385"/>
    </location>
</feature>
<organism evidence="2 3">
    <name type="scientific">Xylanibacter rarus</name>
    <dbReference type="NCBI Taxonomy" id="1676614"/>
    <lineage>
        <taxon>Bacteria</taxon>
        <taxon>Pseudomonadati</taxon>
        <taxon>Bacteroidota</taxon>
        <taxon>Bacteroidia</taxon>
        <taxon>Bacteroidales</taxon>
        <taxon>Prevotellaceae</taxon>
        <taxon>Xylanibacter</taxon>
    </lineage>
</organism>
<dbReference type="OrthoDB" id="1077356at2"/>
<proteinExistence type="predicted"/>
<reference evidence="2 3" key="1">
    <citation type="submission" date="2015-06" db="EMBL/GenBank/DDBJ databases">
        <title>Prevotella sp. 109, sp. nov., a novel member of the family Prevotellaceae isolated from human faeces.</title>
        <authorList>
            <person name="Shkoporov A.N."/>
            <person name="Chaplin A.V."/>
            <person name="Kafarskaia L.I."/>
            <person name="Efimov B.A."/>
        </authorList>
    </citation>
    <scope>NUCLEOTIDE SEQUENCE [LARGE SCALE GENOMIC DNA]</scope>
    <source>
        <strain evidence="2 3">109</strain>
    </source>
</reference>
<evidence type="ECO:0008006" key="4">
    <source>
        <dbReference type="Google" id="ProtNLM"/>
    </source>
</evidence>
<evidence type="ECO:0000313" key="3">
    <source>
        <dbReference type="Proteomes" id="UP000036951"/>
    </source>
</evidence>
<sequence>MNEIKNKERFAEIERVLDDYFDLHIAPVMRDTEEYLQKKQLEEMAEYSRSPAGILSTMASAQNPMLDPYQTLKLTGEWNSKTTEDYIAMCNDKVTGNEDFQEDLAMLANEWRSTVVSEVGRERYDELSSNLGGDLAYAYIQYRIEQMMIDRLVKDSMPKSSAEYIIRKAAQNSLLGLASTLNQSPLAAEIEQRGEAAYKPSKAEKGAGWAIGAGMDAISFGGIGSWGAFARFVGFDLAINAIASPNEKDKPLSVENCISKGVFGSDINVFVDFRKQADKISKEQNEYIIATNERLSQKIDISTYDFSEWMTKNSPNMFSKFTQSVQNQKERYKDVPKVIAPGYEEAYLKGLEQRTAEKERKRYDVFKSSGTKSPTDESSAPAESTVFEQQDSNVVQYHEEREVQQTNENGWEGFVSALGLGDFGAVTKNLGYVFSMLPDILLGIFTGKTKSLNIGDNLIPIASIVAGAFIKNPILKMLMIGFGGANLLNKAGHEVLDWQQNNANNSKSKKNIRYRIYQEEALNPRISNPILQGGNLIAVIDRIPCTIQLPEKVIAAYNAGALPLNTLANAILAKCDQTQQLAEMNYENNDRETIIRTRGIQ</sequence>
<gene>
    <name evidence="2" type="ORF">ACU52_10530</name>
</gene>
<comment type="caution">
    <text evidence="2">The sequence shown here is derived from an EMBL/GenBank/DDBJ whole genome shotgun (WGS) entry which is preliminary data.</text>
</comment>
<evidence type="ECO:0000313" key="2">
    <source>
        <dbReference type="EMBL" id="KOO67936.1"/>
    </source>
</evidence>